<dbReference type="AlphaFoldDB" id="A0A6J7Y2A9"/>
<dbReference type="InterPro" id="IPR025234">
    <property type="entry name" value="YjzH-like"/>
</dbReference>
<proteinExistence type="predicted"/>
<name>A0A6J7Y2A9_9ZZZZ</name>
<sequence>MKAYKVMTQKDRAFGGKFNPEKVEEALNAMAKEGWEISGVVSAEFPSFGGGRQELVIFLSKDV</sequence>
<dbReference type="Pfam" id="PF13783">
    <property type="entry name" value="DUF4177"/>
    <property type="match status" value="1"/>
</dbReference>
<evidence type="ECO:0000313" key="1">
    <source>
        <dbReference type="EMBL" id="CAB5241056.1"/>
    </source>
</evidence>
<accession>A0A6J7Y2A9</accession>
<reference evidence="1" key="1">
    <citation type="submission" date="2020-05" db="EMBL/GenBank/DDBJ databases">
        <authorList>
            <person name="Chiriac C."/>
            <person name="Salcher M."/>
            <person name="Ghai R."/>
            <person name="Kavagutti S V."/>
        </authorList>
    </citation>
    <scope>NUCLEOTIDE SEQUENCE</scope>
</reference>
<dbReference type="EMBL" id="CAFBSG010000025">
    <property type="protein sequence ID" value="CAB5241056.1"/>
    <property type="molecule type" value="Genomic_DNA"/>
</dbReference>
<protein>
    <submittedName>
        <fullName evidence="1">Unannotated protein</fullName>
    </submittedName>
</protein>
<gene>
    <name evidence="1" type="ORF">UFOPK3554_01209</name>
</gene>
<organism evidence="1">
    <name type="scientific">freshwater metagenome</name>
    <dbReference type="NCBI Taxonomy" id="449393"/>
    <lineage>
        <taxon>unclassified sequences</taxon>
        <taxon>metagenomes</taxon>
        <taxon>ecological metagenomes</taxon>
    </lineage>
</organism>